<dbReference type="PROSITE" id="PS51257">
    <property type="entry name" value="PROKAR_LIPOPROTEIN"/>
    <property type="match status" value="1"/>
</dbReference>
<comment type="caution">
    <text evidence="6">The sequence shown here is derived from an EMBL/GenBank/DDBJ whole genome shotgun (WGS) entry which is preliminary data.</text>
</comment>
<comment type="similarity">
    <text evidence="5">Belongs to the bacterial solute-binding protein PotD/PotF family.</text>
</comment>
<evidence type="ECO:0000256" key="3">
    <source>
        <dbReference type="ARBA" id="ARBA00022729"/>
    </source>
</evidence>
<keyword evidence="3" id="KW-0732">Signal</keyword>
<keyword evidence="4 5" id="KW-0574">Periplasm</keyword>
<keyword evidence="7" id="KW-1185">Reference proteome</keyword>
<sequence length="385" mass="41590">MNHFGKTLLALSLGMLAACDKPDGNAGKQAEATGAAAPAATAPAAPALHVYNWSDYIGENTLADFTTESGIRVVYDVFDSNEVLEAKLLAGSSGYDVVVPSNPFLAKQIKAGVFQKLDRSKLPNWQNLDKDLLKALEPSDPGNQYAVPYMWGTIGIGYNVDKVKAALGDQAPVDSWDLVFKPENIEKLKACGVSFLDSPTEMLPAALHYLGFASDSDNPEELKKAEELFLKIRPNVAYFHSSKYISDLANGDTCVAVGYSGDIYQSKARAEEVGNNVKIGYSIPKEGAGSFFDVLAIPADAKNVDQAHAFINYLMKPQVIAGITNEVRFPNGNAAATPLVDEAIRTDPGIYPSREVLKKLYTFPDLAANVQRAMTRSWTRIKSGS</sequence>
<proteinExistence type="inferred from homology"/>
<dbReference type="SUPFAM" id="SSF53850">
    <property type="entry name" value="Periplasmic binding protein-like II"/>
    <property type="match status" value="1"/>
</dbReference>
<dbReference type="RefSeq" id="WP_376944764.1">
    <property type="nucleotide sequence ID" value="NZ_CP171449.1"/>
</dbReference>
<dbReference type="EMBL" id="JBHLSS010000045">
    <property type="protein sequence ID" value="MFC0709603.1"/>
    <property type="molecule type" value="Genomic_DNA"/>
</dbReference>
<evidence type="ECO:0000256" key="2">
    <source>
        <dbReference type="ARBA" id="ARBA00022448"/>
    </source>
</evidence>
<dbReference type="PANTHER" id="PTHR30222">
    <property type="entry name" value="SPERMIDINE/PUTRESCINE-BINDING PERIPLASMIC PROTEIN"/>
    <property type="match status" value="1"/>
</dbReference>
<evidence type="ECO:0000313" key="6">
    <source>
        <dbReference type="EMBL" id="MFC0709603.1"/>
    </source>
</evidence>
<evidence type="ECO:0000313" key="7">
    <source>
        <dbReference type="Proteomes" id="UP001589891"/>
    </source>
</evidence>
<name>A0ABV6SJB2_AZOPA</name>
<reference evidence="6 7" key="1">
    <citation type="submission" date="2024-09" db="EMBL/GenBank/DDBJ databases">
        <authorList>
            <person name="Sun Q."/>
            <person name="Mori K."/>
        </authorList>
    </citation>
    <scope>NUCLEOTIDE SEQUENCE [LARGE SCALE GENOMIC DNA]</scope>
    <source>
        <strain evidence="6 7">NCAIM B.01794</strain>
    </source>
</reference>
<dbReference type="Gene3D" id="3.40.190.10">
    <property type="entry name" value="Periplasmic binding protein-like II"/>
    <property type="match status" value="2"/>
</dbReference>
<evidence type="ECO:0000256" key="4">
    <source>
        <dbReference type="ARBA" id="ARBA00022764"/>
    </source>
</evidence>
<comment type="function">
    <text evidence="5">Required for the activity of the bacterial periplasmic transport system of putrescine.</text>
</comment>
<gene>
    <name evidence="6" type="ORF">ACFFGX_08345</name>
</gene>
<dbReference type="InterPro" id="IPR001188">
    <property type="entry name" value="Sperm_putr-bd"/>
</dbReference>
<evidence type="ECO:0000256" key="1">
    <source>
        <dbReference type="ARBA" id="ARBA00004418"/>
    </source>
</evidence>
<evidence type="ECO:0000256" key="5">
    <source>
        <dbReference type="PIRNR" id="PIRNR019574"/>
    </source>
</evidence>
<dbReference type="PIRSF" id="PIRSF019574">
    <property type="entry name" value="Periplasmic_polyamine_BP"/>
    <property type="match status" value="1"/>
</dbReference>
<dbReference type="Pfam" id="PF13416">
    <property type="entry name" value="SBP_bac_8"/>
    <property type="match status" value="1"/>
</dbReference>
<keyword evidence="2 5" id="KW-0813">Transport</keyword>
<dbReference type="CDD" id="cd13659">
    <property type="entry name" value="PBP2_PotF"/>
    <property type="match status" value="1"/>
</dbReference>
<dbReference type="PRINTS" id="PR00909">
    <property type="entry name" value="SPERMDNBNDNG"/>
</dbReference>
<dbReference type="PANTHER" id="PTHR30222:SF12">
    <property type="entry name" value="NORSPERMIDINE SENSOR"/>
    <property type="match status" value="1"/>
</dbReference>
<accession>A0ABV6SJB2</accession>
<dbReference type="Proteomes" id="UP001589891">
    <property type="component" value="Unassembled WGS sequence"/>
</dbReference>
<protein>
    <recommendedName>
        <fullName evidence="5">Putrescine-binding periplasmic protein</fullName>
    </recommendedName>
</protein>
<organism evidence="6 7">
    <name type="scientific">Azorhizophilus paspali</name>
    <name type="common">Azotobacter paspali</name>
    <dbReference type="NCBI Taxonomy" id="69963"/>
    <lineage>
        <taxon>Bacteria</taxon>
        <taxon>Pseudomonadati</taxon>
        <taxon>Pseudomonadota</taxon>
        <taxon>Gammaproteobacteria</taxon>
        <taxon>Pseudomonadales</taxon>
        <taxon>Pseudomonadaceae</taxon>
        <taxon>Azorhizophilus</taxon>
    </lineage>
</organism>
<dbReference type="InterPro" id="IPR006059">
    <property type="entry name" value="SBP"/>
</dbReference>
<comment type="subcellular location">
    <subcellularLocation>
        <location evidence="1 5">Periplasm</location>
    </subcellularLocation>
</comment>